<proteinExistence type="predicted"/>
<evidence type="ECO:0000313" key="3">
    <source>
        <dbReference type="Proteomes" id="UP001189429"/>
    </source>
</evidence>
<name>A0ABN9SVN9_9DINO</name>
<sequence length="103" mass="10914">MGPGKLENRSRGGKDHADLVLLYEPGLPISKDVDELKRGSPLTFEATMLEAGKRGAAHVMVVWEVHKDEESSTGETGLGTSRHAAERPPQAVAAAENLPNGTA</sequence>
<comment type="caution">
    <text evidence="2">The sequence shown here is derived from an EMBL/GenBank/DDBJ whole genome shotgun (WGS) entry which is preliminary data.</text>
</comment>
<keyword evidence="3" id="KW-1185">Reference proteome</keyword>
<accession>A0ABN9SVN9</accession>
<feature type="compositionally biased region" description="Low complexity" evidence="1">
    <location>
        <begin position="87"/>
        <end position="96"/>
    </location>
</feature>
<dbReference type="EMBL" id="CAUYUJ010013647">
    <property type="protein sequence ID" value="CAK0836530.1"/>
    <property type="molecule type" value="Genomic_DNA"/>
</dbReference>
<evidence type="ECO:0000256" key="1">
    <source>
        <dbReference type="SAM" id="MobiDB-lite"/>
    </source>
</evidence>
<evidence type="ECO:0000313" key="2">
    <source>
        <dbReference type="EMBL" id="CAK0836530.1"/>
    </source>
</evidence>
<organism evidence="2 3">
    <name type="scientific">Prorocentrum cordatum</name>
    <dbReference type="NCBI Taxonomy" id="2364126"/>
    <lineage>
        <taxon>Eukaryota</taxon>
        <taxon>Sar</taxon>
        <taxon>Alveolata</taxon>
        <taxon>Dinophyceae</taxon>
        <taxon>Prorocentrales</taxon>
        <taxon>Prorocentraceae</taxon>
        <taxon>Prorocentrum</taxon>
    </lineage>
</organism>
<dbReference type="Proteomes" id="UP001189429">
    <property type="component" value="Unassembled WGS sequence"/>
</dbReference>
<protein>
    <submittedName>
        <fullName evidence="2">Uncharacterized protein</fullName>
    </submittedName>
</protein>
<gene>
    <name evidence="2" type="ORF">PCOR1329_LOCUS32989</name>
</gene>
<reference evidence="2" key="1">
    <citation type="submission" date="2023-10" db="EMBL/GenBank/DDBJ databases">
        <authorList>
            <person name="Chen Y."/>
            <person name="Shah S."/>
            <person name="Dougan E. K."/>
            <person name="Thang M."/>
            <person name="Chan C."/>
        </authorList>
    </citation>
    <scope>NUCLEOTIDE SEQUENCE [LARGE SCALE GENOMIC DNA]</scope>
</reference>
<feature type="region of interest" description="Disordered" evidence="1">
    <location>
        <begin position="67"/>
        <end position="103"/>
    </location>
</feature>